<dbReference type="PRINTS" id="PR00038">
    <property type="entry name" value="HTHLUXR"/>
</dbReference>
<feature type="domain" description="HTH luxR-type" evidence="6">
    <location>
        <begin position="146"/>
        <end position="211"/>
    </location>
</feature>
<reference evidence="8 9" key="1">
    <citation type="submission" date="2011-06" db="EMBL/GenBank/DDBJ databases">
        <title>Genomic sequence of Methylobacter tundripaludum SV96.</title>
        <authorList>
            <consortium name="US DOE Joint Genome Institute"/>
            <person name="Lucas S."/>
            <person name="Han J."/>
            <person name="Lapidus A."/>
            <person name="Cheng J.-F."/>
            <person name="Goodwin L."/>
            <person name="Pitluck S."/>
            <person name="Held B."/>
            <person name="Detter J.C."/>
            <person name="Han C."/>
            <person name="Tapia R."/>
            <person name="Land M."/>
            <person name="Hauser L."/>
            <person name="Kyrpides N."/>
            <person name="Ivanova N."/>
            <person name="Ovchinnikova G."/>
            <person name="Pagani I."/>
            <person name="Klotz M.G."/>
            <person name="Dispirito A.A."/>
            <person name="Murrell J.C."/>
            <person name="Dunfield P."/>
            <person name="Kalyuzhnaya M.G."/>
            <person name="Svenning M."/>
            <person name="Trotsenko Y.A."/>
            <person name="Stein L.Y."/>
            <person name="Woyke T."/>
        </authorList>
    </citation>
    <scope>NUCLEOTIDE SEQUENCE [LARGE SCALE GENOMIC DNA]</scope>
    <source>
        <strain evidence="9">ATCC BAA-1195 / DSM 17260 / SV96</strain>
    </source>
</reference>
<proteinExistence type="predicted"/>
<dbReference type="Proteomes" id="UP000004664">
    <property type="component" value="Unassembled WGS sequence"/>
</dbReference>
<dbReference type="InterPro" id="IPR000792">
    <property type="entry name" value="Tscrpt_reg_LuxR_C"/>
</dbReference>
<dbReference type="SUPFAM" id="SSF52172">
    <property type="entry name" value="CheY-like"/>
    <property type="match status" value="1"/>
</dbReference>
<dbReference type="HOGENOM" id="CLU_000445_90_1_6"/>
<dbReference type="PANTHER" id="PTHR43214:SF41">
    <property type="entry name" value="NITRATE_NITRITE RESPONSE REGULATOR PROTEIN NARP"/>
    <property type="match status" value="1"/>
</dbReference>
<evidence type="ECO:0000313" key="8">
    <source>
        <dbReference type="EMBL" id="EGW22374.1"/>
    </source>
</evidence>
<dbReference type="PANTHER" id="PTHR43214">
    <property type="entry name" value="TWO-COMPONENT RESPONSE REGULATOR"/>
    <property type="match status" value="1"/>
</dbReference>
<keyword evidence="3" id="KW-0238">DNA-binding</keyword>
<protein>
    <submittedName>
        <fullName evidence="8">Two component transcriptional regulator, LuxR family</fullName>
    </submittedName>
</protein>
<keyword evidence="4" id="KW-0804">Transcription</keyword>
<evidence type="ECO:0000313" key="9">
    <source>
        <dbReference type="Proteomes" id="UP000004664"/>
    </source>
</evidence>
<evidence type="ECO:0000259" key="7">
    <source>
        <dbReference type="PROSITE" id="PS50110"/>
    </source>
</evidence>
<dbReference type="GO" id="GO:0006355">
    <property type="term" value="P:regulation of DNA-templated transcription"/>
    <property type="evidence" value="ECO:0007669"/>
    <property type="project" value="InterPro"/>
</dbReference>
<dbReference type="GO" id="GO:0003677">
    <property type="term" value="F:DNA binding"/>
    <property type="evidence" value="ECO:0007669"/>
    <property type="project" value="UniProtKB-KW"/>
</dbReference>
<dbReference type="GO" id="GO:0000160">
    <property type="term" value="P:phosphorelay signal transduction system"/>
    <property type="evidence" value="ECO:0007669"/>
    <property type="project" value="InterPro"/>
</dbReference>
<dbReference type="InterPro" id="IPR016032">
    <property type="entry name" value="Sig_transdc_resp-reg_C-effctor"/>
</dbReference>
<organism evidence="8 9">
    <name type="scientific">Methylobacter tundripaludum (strain ATCC BAA-1195 / DSM 17260 / SV96)</name>
    <dbReference type="NCBI Taxonomy" id="697282"/>
    <lineage>
        <taxon>Bacteria</taxon>
        <taxon>Pseudomonadati</taxon>
        <taxon>Pseudomonadota</taxon>
        <taxon>Gammaproteobacteria</taxon>
        <taxon>Methylococcales</taxon>
        <taxon>Methylococcaceae</taxon>
        <taxon>Methylobacter</taxon>
    </lineage>
</organism>
<dbReference type="SMART" id="SM00421">
    <property type="entry name" value="HTH_LUXR"/>
    <property type="match status" value="1"/>
</dbReference>
<dbReference type="InterPro" id="IPR001789">
    <property type="entry name" value="Sig_transdc_resp-reg_receiver"/>
</dbReference>
<dbReference type="InterPro" id="IPR058245">
    <property type="entry name" value="NreC/VraR/RcsB-like_REC"/>
</dbReference>
<evidence type="ECO:0000256" key="1">
    <source>
        <dbReference type="ARBA" id="ARBA00022553"/>
    </source>
</evidence>
<name>G3ISK4_METTV</name>
<dbReference type="CDD" id="cd17535">
    <property type="entry name" value="REC_NarL-like"/>
    <property type="match status" value="1"/>
</dbReference>
<gene>
    <name evidence="8" type="ORF">Mettu_1188</name>
</gene>
<evidence type="ECO:0000256" key="5">
    <source>
        <dbReference type="PROSITE-ProRule" id="PRU00169"/>
    </source>
</evidence>
<evidence type="ECO:0000256" key="4">
    <source>
        <dbReference type="ARBA" id="ARBA00023163"/>
    </source>
</evidence>
<keyword evidence="2" id="KW-0805">Transcription regulation</keyword>
<dbReference type="EMBL" id="JH109152">
    <property type="protein sequence ID" value="EGW22374.1"/>
    <property type="molecule type" value="Genomic_DNA"/>
</dbReference>
<dbReference type="SUPFAM" id="SSF46894">
    <property type="entry name" value="C-terminal effector domain of the bipartite response regulators"/>
    <property type="match status" value="1"/>
</dbReference>
<dbReference type="PROSITE" id="PS50043">
    <property type="entry name" value="HTH_LUXR_2"/>
    <property type="match status" value="1"/>
</dbReference>
<accession>G3ISK4</accession>
<dbReference type="Pfam" id="PF00072">
    <property type="entry name" value="Response_reg"/>
    <property type="match status" value="1"/>
</dbReference>
<evidence type="ECO:0000256" key="2">
    <source>
        <dbReference type="ARBA" id="ARBA00023015"/>
    </source>
</evidence>
<dbReference type="InterPro" id="IPR039420">
    <property type="entry name" value="WalR-like"/>
</dbReference>
<sequence>MYKIAIIESESIIREGLSVLISKESGFTVDFQSSAPAALFRQAWITPPNLILLDMMMPKNYGIEVIKEIKKRWLPTKILIFTLKDTEENICAAFRAGADGYILKGTTLSELIVAIKSILAGQYYVCPEILPQIINGYLKVEKSCLDNNLNWNLTSREAQLLKLIAAGYKNKEIADSLCISLKTVETHRATLMRKFNAHNVATLLSVANQAGVPPCRLCKNLVVSQSIERSAGSVTPVELCTMPPRVAVAAGRFDEIVRRGLAEDECTVRKACVLGFIAAKIGWIYFSFRENLGALIC</sequence>
<keyword evidence="9" id="KW-1185">Reference proteome</keyword>
<dbReference type="Gene3D" id="3.40.50.2300">
    <property type="match status" value="1"/>
</dbReference>
<dbReference type="eggNOG" id="COG2197">
    <property type="taxonomic scope" value="Bacteria"/>
</dbReference>
<dbReference type="AlphaFoldDB" id="G3ISK4"/>
<feature type="domain" description="Response regulatory" evidence="7">
    <location>
        <begin position="3"/>
        <end position="119"/>
    </location>
</feature>
<dbReference type="InterPro" id="IPR011006">
    <property type="entry name" value="CheY-like_superfamily"/>
</dbReference>
<evidence type="ECO:0000259" key="6">
    <source>
        <dbReference type="PROSITE" id="PS50043"/>
    </source>
</evidence>
<dbReference type="SMART" id="SM00448">
    <property type="entry name" value="REC"/>
    <property type="match status" value="1"/>
</dbReference>
<dbReference type="CDD" id="cd06170">
    <property type="entry name" value="LuxR_C_like"/>
    <property type="match status" value="1"/>
</dbReference>
<dbReference type="PROSITE" id="PS50110">
    <property type="entry name" value="RESPONSE_REGULATORY"/>
    <property type="match status" value="1"/>
</dbReference>
<evidence type="ECO:0000256" key="3">
    <source>
        <dbReference type="ARBA" id="ARBA00023125"/>
    </source>
</evidence>
<dbReference type="Pfam" id="PF00196">
    <property type="entry name" value="GerE"/>
    <property type="match status" value="1"/>
</dbReference>
<feature type="modified residue" description="4-aspartylphosphate" evidence="5">
    <location>
        <position position="54"/>
    </location>
</feature>
<dbReference type="STRING" id="697282.Mettu_1188"/>
<keyword evidence="1 5" id="KW-0597">Phosphoprotein</keyword>